<dbReference type="Gene3D" id="3.90.50.10">
    <property type="entry name" value="Photosynthetic Reaction Center, subunit H, domain 2"/>
    <property type="match status" value="1"/>
</dbReference>
<feature type="region of interest" description="Disordered" evidence="1">
    <location>
        <begin position="1"/>
        <end position="25"/>
    </location>
</feature>
<dbReference type="GO" id="GO:0030077">
    <property type="term" value="C:plasma membrane light-harvesting complex"/>
    <property type="evidence" value="ECO:0007669"/>
    <property type="project" value="InterPro"/>
</dbReference>
<dbReference type="OrthoDB" id="510842at2"/>
<dbReference type="SUPFAM" id="SSF50346">
    <property type="entry name" value="PRC-barrel domain"/>
    <property type="match status" value="1"/>
</dbReference>
<protein>
    <recommendedName>
        <fullName evidence="4">PRC-barrel domain-containing protein</fullName>
    </recommendedName>
</protein>
<dbReference type="InterPro" id="IPR011033">
    <property type="entry name" value="PRC_barrel-like_sf"/>
</dbReference>
<organism evidence="2 3">
    <name type="scientific">Micromonospora rifamycinica</name>
    <dbReference type="NCBI Taxonomy" id="291594"/>
    <lineage>
        <taxon>Bacteria</taxon>
        <taxon>Bacillati</taxon>
        <taxon>Actinomycetota</taxon>
        <taxon>Actinomycetes</taxon>
        <taxon>Micromonosporales</taxon>
        <taxon>Micromonosporaceae</taxon>
        <taxon>Micromonospora</taxon>
    </lineage>
</organism>
<accession>A0A125Q169</accession>
<dbReference type="Proteomes" id="UP000198226">
    <property type="component" value="Chromosome I"/>
</dbReference>
<dbReference type="InterPro" id="IPR014747">
    <property type="entry name" value="Bac_photo_RC_H_C"/>
</dbReference>
<name>A0A125Q169_9ACTN</name>
<dbReference type="GO" id="GO:0019684">
    <property type="term" value="P:photosynthesis, light reaction"/>
    <property type="evidence" value="ECO:0007669"/>
    <property type="project" value="InterPro"/>
</dbReference>
<keyword evidence="3" id="KW-1185">Reference proteome</keyword>
<dbReference type="EMBL" id="LT607752">
    <property type="protein sequence ID" value="SCG55902.1"/>
    <property type="molecule type" value="Genomic_DNA"/>
</dbReference>
<evidence type="ECO:0008006" key="4">
    <source>
        <dbReference type="Google" id="ProtNLM"/>
    </source>
</evidence>
<dbReference type="RefSeq" id="WP_067311007.1">
    <property type="nucleotide sequence ID" value="NZ_LRMV01000101.1"/>
</dbReference>
<evidence type="ECO:0000313" key="2">
    <source>
        <dbReference type="EMBL" id="SCG55902.1"/>
    </source>
</evidence>
<proteinExistence type="predicted"/>
<dbReference type="AlphaFoldDB" id="A0A125Q169"/>
<reference evidence="3" key="1">
    <citation type="submission" date="2016-06" db="EMBL/GenBank/DDBJ databases">
        <authorList>
            <person name="Varghese N."/>
            <person name="Submissions Spin"/>
        </authorList>
    </citation>
    <scope>NUCLEOTIDE SEQUENCE [LARGE SCALE GENOMIC DNA]</scope>
    <source>
        <strain evidence="3">DSM 44983</strain>
    </source>
</reference>
<gene>
    <name evidence="2" type="ORF">GA0070623_2380</name>
</gene>
<feature type="compositionally biased region" description="Basic and acidic residues" evidence="1">
    <location>
        <begin position="123"/>
        <end position="135"/>
    </location>
</feature>
<feature type="region of interest" description="Disordered" evidence="1">
    <location>
        <begin position="110"/>
        <end position="152"/>
    </location>
</feature>
<evidence type="ECO:0000256" key="1">
    <source>
        <dbReference type="SAM" id="MobiDB-lite"/>
    </source>
</evidence>
<evidence type="ECO:0000313" key="3">
    <source>
        <dbReference type="Proteomes" id="UP000198226"/>
    </source>
</evidence>
<sequence>MDRLDPHSAHGSTDPIVDDGQGAIAGGAPGGAFNPWSYRDEAGVADVDLVGYQVEATDGGIGRIDGASHEVGGSYLVVDTGPWIFGRKVMLPAGTVAQVDHDDRKVHVDRTRDQIKAAPEYDETSHGDPAYRDRLGGYYDDSYGNLPPGTAR</sequence>